<dbReference type="Gene3D" id="3.40.50.12370">
    <property type="match status" value="1"/>
</dbReference>
<dbReference type="AlphaFoldDB" id="Q2W427"/>
<comment type="similarity">
    <text evidence="1">Belongs to the universal stress protein A family.</text>
</comment>
<dbReference type="RefSeq" id="WP_011384975.1">
    <property type="nucleotide sequence ID" value="NC_007626.1"/>
</dbReference>
<dbReference type="InterPro" id="IPR006016">
    <property type="entry name" value="UspA"/>
</dbReference>
<organism evidence="3 4">
    <name type="scientific">Paramagnetospirillum magneticum (strain ATCC 700264 / AMB-1)</name>
    <name type="common">Magnetospirillum magneticum</name>
    <dbReference type="NCBI Taxonomy" id="342108"/>
    <lineage>
        <taxon>Bacteria</taxon>
        <taxon>Pseudomonadati</taxon>
        <taxon>Pseudomonadota</taxon>
        <taxon>Alphaproteobacteria</taxon>
        <taxon>Rhodospirillales</taxon>
        <taxon>Magnetospirillaceae</taxon>
        <taxon>Paramagnetospirillum</taxon>
    </lineage>
</organism>
<dbReference type="SUPFAM" id="SSF52402">
    <property type="entry name" value="Adenine nucleotide alpha hydrolases-like"/>
    <property type="match status" value="1"/>
</dbReference>
<gene>
    <name evidence="3" type="ordered locus">amb2594</name>
</gene>
<keyword evidence="4" id="KW-1185">Reference proteome</keyword>
<dbReference type="KEGG" id="mag:amb2594"/>
<name>Q2W427_PARM1</name>
<proteinExistence type="inferred from homology"/>
<reference evidence="3 4" key="1">
    <citation type="journal article" date="2005" name="DNA Res.">
        <title>Complete genome sequence of the facultative anaerobic magnetotactic bacterium Magnetospirillum sp. strain AMB-1.</title>
        <authorList>
            <person name="Matsunaga T."/>
            <person name="Okamura Y."/>
            <person name="Fukuda Y."/>
            <person name="Wahyudi A.T."/>
            <person name="Murase Y."/>
            <person name="Takeyama H."/>
        </authorList>
    </citation>
    <scope>NUCLEOTIDE SEQUENCE [LARGE SCALE GENOMIC DNA]</scope>
    <source>
        <strain evidence="4">ATCC 700264 / AMB-1</strain>
    </source>
</reference>
<dbReference type="PRINTS" id="PR01438">
    <property type="entry name" value="UNVRSLSTRESS"/>
</dbReference>
<dbReference type="InterPro" id="IPR006015">
    <property type="entry name" value="Universal_stress_UspA"/>
</dbReference>
<dbReference type="Proteomes" id="UP000007058">
    <property type="component" value="Chromosome"/>
</dbReference>
<dbReference type="HOGENOM" id="CLU_049301_5_2_5"/>
<feature type="domain" description="UspA" evidence="2">
    <location>
        <begin position="158"/>
        <end position="226"/>
    </location>
</feature>
<evidence type="ECO:0000313" key="4">
    <source>
        <dbReference type="Proteomes" id="UP000007058"/>
    </source>
</evidence>
<accession>Q2W427</accession>
<sequence length="228" mass="23841">MAIKEILVHVEPDAAGAGRLDLARMLAAEHGARLVGVGEGDLAPEGVDEWRPISGVKQLALHARYADLTIVGQAASGSSDHVTETVMSVGRPLLAVPRHGRFPSVGRRVLVAWNQSREATRAVFDALPLLAGASSVTVMTMDAEDGDGRVAGADIGLTLARHGIKVDILRSTSGDIDAGNALLSRAAEQGADLLIMGAFGHSPLREKVLGGATRHILDHMTVPVLLSH</sequence>
<evidence type="ECO:0000313" key="3">
    <source>
        <dbReference type="EMBL" id="BAE51398.1"/>
    </source>
</evidence>
<protein>
    <submittedName>
        <fullName evidence="3">Universal stress protein UspA and related nucleotide-binding protein</fullName>
    </submittedName>
</protein>
<dbReference type="OrthoDB" id="9804721at2"/>
<dbReference type="STRING" id="342108.amb2594"/>
<dbReference type="Pfam" id="PF00582">
    <property type="entry name" value="Usp"/>
    <property type="match status" value="1"/>
</dbReference>
<dbReference type="CDD" id="cd00293">
    <property type="entry name" value="USP-like"/>
    <property type="match status" value="1"/>
</dbReference>
<evidence type="ECO:0000256" key="1">
    <source>
        <dbReference type="ARBA" id="ARBA00008791"/>
    </source>
</evidence>
<dbReference type="EMBL" id="AP007255">
    <property type="protein sequence ID" value="BAE51398.1"/>
    <property type="molecule type" value="Genomic_DNA"/>
</dbReference>
<evidence type="ECO:0000259" key="2">
    <source>
        <dbReference type="Pfam" id="PF00582"/>
    </source>
</evidence>